<dbReference type="KEGG" id="ptm:GSPATT00016448001"/>
<evidence type="ECO:0000313" key="2">
    <source>
        <dbReference type="Proteomes" id="UP000000600"/>
    </source>
</evidence>
<protein>
    <submittedName>
        <fullName evidence="1">Uncharacterized protein</fullName>
    </submittedName>
</protein>
<sequence length="86" mass="10521">MQKLKRDYSQFVRLLQWFLQQFLQVKQKQQEKGQDHPMGIMIFIKILQVRQVAVVLYYLDHYLTKKMISLRWKVSKSLKLLILIKL</sequence>
<reference evidence="1 2" key="1">
    <citation type="journal article" date="2006" name="Nature">
        <title>Global trends of whole-genome duplications revealed by the ciliate Paramecium tetraurelia.</title>
        <authorList>
            <consortium name="Genoscope"/>
            <person name="Aury J.-M."/>
            <person name="Jaillon O."/>
            <person name="Duret L."/>
            <person name="Noel B."/>
            <person name="Jubin C."/>
            <person name="Porcel B.M."/>
            <person name="Segurens B."/>
            <person name="Daubin V."/>
            <person name="Anthouard V."/>
            <person name="Aiach N."/>
            <person name="Arnaiz O."/>
            <person name="Billaut A."/>
            <person name="Beisson J."/>
            <person name="Blanc I."/>
            <person name="Bouhouche K."/>
            <person name="Camara F."/>
            <person name="Duharcourt S."/>
            <person name="Guigo R."/>
            <person name="Gogendeau D."/>
            <person name="Katinka M."/>
            <person name="Keller A.-M."/>
            <person name="Kissmehl R."/>
            <person name="Klotz C."/>
            <person name="Koll F."/>
            <person name="Le Moue A."/>
            <person name="Lepere C."/>
            <person name="Malinsky S."/>
            <person name="Nowacki M."/>
            <person name="Nowak J.K."/>
            <person name="Plattner H."/>
            <person name="Poulain J."/>
            <person name="Ruiz F."/>
            <person name="Serrano V."/>
            <person name="Zagulski M."/>
            <person name="Dessen P."/>
            <person name="Betermier M."/>
            <person name="Weissenbach J."/>
            <person name="Scarpelli C."/>
            <person name="Schachter V."/>
            <person name="Sperling L."/>
            <person name="Meyer E."/>
            <person name="Cohen J."/>
            <person name="Wincker P."/>
        </authorList>
    </citation>
    <scope>NUCLEOTIDE SEQUENCE [LARGE SCALE GENOMIC DNA]</scope>
    <source>
        <strain evidence="1 2">Stock d4-2</strain>
    </source>
</reference>
<organism evidence="1 2">
    <name type="scientific">Paramecium tetraurelia</name>
    <dbReference type="NCBI Taxonomy" id="5888"/>
    <lineage>
        <taxon>Eukaryota</taxon>
        <taxon>Sar</taxon>
        <taxon>Alveolata</taxon>
        <taxon>Ciliophora</taxon>
        <taxon>Intramacronucleata</taxon>
        <taxon>Oligohymenophorea</taxon>
        <taxon>Peniculida</taxon>
        <taxon>Parameciidae</taxon>
        <taxon>Paramecium</taxon>
    </lineage>
</organism>
<dbReference type="HOGENOM" id="CLU_2502773_0_0_1"/>
<evidence type="ECO:0000313" key="1">
    <source>
        <dbReference type="EMBL" id="CAK81622.1"/>
    </source>
</evidence>
<dbReference type="AlphaFoldDB" id="A0DF05"/>
<accession>A0DF05</accession>
<proteinExistence type="predicted"/>
<name>A0DF05_PARTE</name>
<dbReference type="RefSeq" id="XP_001449019.1">
    <property type="nucleotide sequence ID" value="XM_001448982.1"/>
</dbReference>
<dbReference type="InParanoid" id="A0DF05"/>
<gene>
    <name evidence="1" type="ORF">GSPATT00016448001</name>
</gene>
<keyword evidence="2" id="KW-1185">Reference proteome</keyword>
<dbReference type="Proteomes" id="UP000000600">
    <property type="component" value="Unassembled WGS sequence"/>
</dbReference>
<dbReference type="GeneID" id="5034804"/>
<dbReference type="EMBL" id="CT868407">
    <property type="protein sequence ID" value="CAK81622.1"/>
    <property type="molecule type" value="Genomic_DNA"/>
</dbReference>